<accession>A0A6P1MN83</accession>
<dbReference type="RefSeq" id="WP_162362234.1">
    <property type="nucleotide sequence ID" value="NZ_CP047591.1"/>
</dbReference>
<dbReference type="AlphaFoldDB" id="A0A6P1MN83"/>
<gene>
    <name evidence="4" type="ORF">Ami3637_08710</name>
</gene>
<feature type="domain" description="DUF2314" evidence="1">
    <location>
        <begin position="325"/>
        <end position="396"/>
    </location>
</feature>
<dbReference type="Pfam" id="PF10077">
    <property type="entry name" value="DUF2314"/>
    <property type="match status" value="1"/>
</dbReference>
<evidence type="ECO:0000259" key="1">
    <source>
        <dbReference type="Pfam" id="PF10077"/>
    </source>
</evidence>
<sequence length="411" mass="47443">MKEKSYMLAVPEKEQDLMDLEGMLSRLAQAEGIRVLSENMDSDIMKLDLIVEEDQCQVEIYPTGFELPEMYRIQHFFPDVDIESLQRAETGLAVEMIYGEDPLSAYHAQLRIIHALLPDKLAIFDDSSEKILSGQWAALAASSKIPPAPRYIYTVQAVSGEDDIVWLHTHGLNRCGLPELEILDSSKDVYQSHYSVIETMANRMLEFEEPLEPMEPLFLAHMTKEISLISTLVPWNQAVEHYDEHMLGGKTDRTESHNGNTSAIFVYPTYEDFQEGQYAPLSIYDEYLQDNPLYMVTTKETERMKALAAERIEYMKQTLGCGDNHILVKLGLEVDDEHKTEDNFREHIWFELLDIKENVLTAKLTQEPYYIASLHEGYTGDYGLDEITDWMIYTPERRITPDDVYLMEIRK</sequence>
<feature type="domain" description="DUF4026" evidence="2">
    <location>
        <begin position="5"/>
        <end position="147"/>
    </location>
</feature>
<reference evidence="4 5" key="1">
    <citation type="submission" date="2020-01" db="EMBL/GenBank/DDBJ databases">
        <title>Genomic analysis of Aminipila sp. CBA3637.</title>
        <authorList>
            <person name="Kim Y.B."/>
            <person name="Roh S.W."/>
        </authorList>
    </citation>
    <scope>NUCLEOTIDE SEQUENCE [LARGE SCALE GENOMIC DNA]</scope>
    <source>
        <strain evidence="4 5">CBA3637</strain>
    </source>
</reference>
<dbReference type="Pfam" id="PF22789">
    <property type="entry name" value="DUF4026_C"/>
    <property type="match status" value="1"/>
</dbReference>
<evidence type="ECO:0000259" key="2">
    <source>
        <dbReference type="Pfam" id="PF13218"/>
    </source>
</evidence>
<name>A0A6P1MN83_9FIRM</name>
<dbReference type="Pfam" id="PF13218">
    <property type="entry name" value="DUF4026_N"/>
    <property type="match status" value="1"/>
</dbReference>
<evidence type="ECO:0000313" key="4">
    <source>
        <dbReference type="EMBL" id="QHI72465.1"/>
    </source>
</evidence>
<feature type="domain" description="DUF4026" evidence="3">
    <location>
        <begin position="155"/>
        <end position="265"/>
    </location>
</feature>
<protein>
    <submittedName>
        <fullName evidence="4">DUF4026 domain-containing protein</fullName>
    </submittedName>
</protein>
<organism evidence="4 5">
    <name type="scientific">Aminipila terrae</name>
    <dbReference type="NCBI Taxonomy" id="2697030"/>
    <lineage>
        <taxon>Bacteria</taxon>
        <taxon>Bacillati</taxon>
        <taxon>Bacillota</taxon>
        <taxon>Clostridia</taxon>
        <taxon>Peptostreptococcales</taxon>
        <taxon>Anaerovoracaceae</taxon>
        <taxon>Aminipila</taxon>
    </lineage>
</organism>
<dbReference type="KEGG" id="amic:Ami3637_08710"/>
<evidence type="ECO:0000313" key="5">
    <source>
        <dbReference type="Proteomes" id="UP000463883"/>
    </source>
</evidence>
<evidence type="ECO:0000259" key="3">
    <source>
        <dbReference type="Pfam" id="PF22789"/>
    </source>
</evidence>
<dbReference type="InterPro" id="IPR018756">
    <property type="entry name" value="DUF2314"/>
</dbReference>
<dbReference type="InterPro" id="IPR025102">
    <property type="entry name" value="DUF4026_N"/>
</dbReference>
<dbReference type="Proteomes" id="UP000463883">
    <property type="component" value="Chromosome"/>
</dbReference>
<dbReference type="InterPro" id="IPR053886">
    <property type="entry name" value="DUF4026_middle"/>
</dbReference>
<proteinExistence type="predicted"/>
<keyword evidence="5" id="KW-1185">Reference proteome</keyword>
<dbReference type="EMBL" id="CP047591">
    <property type="protein sequence ID" value="QHI72465.1"/>
    <property type="molecule type" value="Genomic_DNA"/>
</dbReference>